<evidence type="ECO:0000313" key="1">
    <source>
        <dbReference type="EMBL" id="GMI50921.1"/>
    </source>
</evidence>
<gene>
    <name evidence="1" type="ORF">TeGR_g1240</name>
</gene>
<dbReference type="Proteomes" id="UP001165060">
    <property type="component" value="Unassembled WGS sequence"/>
</dbReference>
<dbReference type="EMBL" id="BRYB01006522">
    <property type="protein sequence ID" value="GMI50921.1"/>
    <property type="molecule type" value="Genomic_DNA"/>
</dbReference>
<reference evidence="1 2" key="1">
    <citation type="journal article" date="2023" name="Commun. Biol.">
        <title>Genome analysis of Parmales, the sister group of diatoms, reveals the evolutionary specialization of diatoms from phago-mixotrophs to photoautotrophs.</title>
        <authorList>
            <person name="Ban H."/>
            <person name="Sato S."/>
            <person name="Yoshikawa S."/>
            <person name="Yamada K."/>
            <person name="Nakamura Y."/>
            <person name="Ichinomiya M."/>
            <person name="Sato N."/>
            <person name="Blanc-Mathieu R."/>
            <person name="Endo H."/>
            <person name="Kuwata A."/>
            <person name="Ogata H."/>
        </authorList>
    </citation>
    <scope>NUCLEOTIDE SEQUENCE [LARGE SCALE GENOMIC DNA]</scope>
</reference>
<keyword evidence="2" id="KW-1185">Reference proteome</keyword>
<organism evidence="1 2">
    <name type="scientific">Tetraparma gracilis</name>
    <dbReference type="NCBI Taxonomy" id="2962635"/>
    <lineage>
        <taxon>Eukaryota</taxon>
        <taxon>Sar</taxon>
        <taxon>Stramenopiles</taxon>
        <taxon>Ochrophyta</taxon>
        <taxon>Bolidophyceae</taxon>
        <taxon>Parmales</taxon>
        <taxon>Triparmaceae</taxon>
        <taxon>Tetraparma</taxon>
    </lineage>
</organism>
<feature type="non-terminal residue" evidence="1">
    <location>
        <position position="1"/>
    </location>
</feature>
<sequence length="441" mass="47266">SALELISLQRLDKRLLPGSSYKRLSALSSLSAFVSTAAQPRSRGGEAALLAALDLPQLLPVLAEVASGGGEEREAAFGLLEQLSHLQQHAVRARLLGEAAVVRALKARVAPLRAPAAVLCLERLLRNGAHDELKDELAGDAAFMGALKGSFRESREHLRAASSLLYALCDRVARSEAVFAFDGLMDAYLESVKEAADDEACMMLCSLSNLTPTQLWLHPSFVGAMVAVLSAEHPDGPECASEALTNLAQHVPDLMAQARPLVAAMCAPRNFPCCDWTLADIFLGGAWDPDGFDEDVELTFSHFASRPCCRGHLLVVTELLRADPSRVASTAFEGYSLTPLQLAQNGGFLDIVPVISRVAGEVGAGALAKGWSLQHALGYSEAEKSAATTCRVTAILCLQQRGWPRMLGAGEEAGAKAWRKGLQRNYADCEDTWSIILKFAF</sequence>
<evidence type="ECO:0008006" key="3">
    <source>
        <dbReference type="Google" id="ProtNLM"/>
    </source>
</evidence>
<comment type="caution">
    <text evidence="1">The sequence shown here is derived from an EMBL/GenBank/DDBJ whole genome shotgun (WGS) entry which is preliminary data.</text>
</comment>
<proteinExistence type="predicted"/>
<dbReference type="SUPFAM" id="SSF48371">
    <property type="entry name" value="ARM repeat"/>
    <property type="match status" value="1"/>
</dbReference>
<dbReference type="InterPro" id="IPR016024">
    <property type="entry name" value="ARM-type_fold"/>
</dbReference>
<name>A0ABQ6NA02_9STRA</name>
<accession>A0ABQ6NA02</accession>
<evidence type="ECO:0000313" key="2">
    <source>
        <dbReference type="Proteomes" id="UP001165060"/>
    </source>
</evidence>
<protein>
    <recommendedName>
        <fullName evidence="3">26S proteasome non-ATPase regulatory subunit 5</fullName>
    </recommendedName>
</protein>